<feature type="non-terminal residue" evidence="2">
    <location>
        <position position="74"/>
    </location>
</feature>
<dbReference type="Proteomes" id="UP001178508">
    <property type="component" value="Chromosome 15"/>
</dbReference>
<accession>A0AAV1GL19</accession>
<sequence length="74" mass="8279">MSRRNFIMCLANELRSGHMTTKARHASHGARAPAGAAEDAEEKAVPTAKKVQEKQSKGYLSPMWRGSLWELHME</sequence>
<name>A0AAV1GL19_XYRNO</name>
<evidence type="ECO:0000256" key="1">
    <source>
        <dbReference type="SAM" id="MobiDB-lite"/>
    </source>
</evidence>
<keyword evidence="3" id="KW-1185">Reference proteome</keyword>
<dbReference type="AlphaFoldDB" id="A0AAV1GL19"/>
<protein>
    <submittedName>
        <fullName evidence="2">Uncharacterized protein</fullName>
    </submittedName>
</protein>
<evidence type="ECO:0000313" key="2">
    <source>
        <dbReference type="EMBL" id="CAJ1074193.1"/>
    </source>
</evidence>
<dbReference type="EMBL" id="OY660878">
    <property type="protein sequence ID" value="CAJ1074193.1"/>
    <property type="molecule type" value="Genomic_DNA"/>
</dbReference>
<evidence type="ECO:0000313" key="3">
    <source>
        <dbReference type="Proteomes" id="UP001178508"/>
    </source>
</evidence>
<reference evidence="2" key="1">
    <citation type="submission" date="2023-08" db="EMBL/GenBank/DDBJ databases">
        <authorList>
            <person name="Alioto T."/>
            <person name="Alioto T."/>
            <person name="Gomez Garrido J."/>
        </authorList>
    </citation>
    <scope>NUCLEOTIDE SEQUENCE</scope>
</reference>
<proteinExistence type="predicted"/>
<organism evidence="2 3">
    <name type="scientific">Xyrichtys novacula</name>
    <name type="common">Pearly razorfish</name>
    <name type="synonym">Hemipteronotus novacula</name>
    <dbReference type="NCBI Taxonomy" id="13765"/>
    <lineage>
        <taxon>Eukaryota</taxon>
        <taxon>Metazoa</taxon>
        <taxon>Chordata</taxon>
        <taxon>Craniata</taxon>
        <taxon>Vertebrata</taxon>
        <taxon>Euteleostomi</taxon>
        <taxon>Actinopterygii</taxon>
        <taxon>Neopterygii</taxon>
        <taxon>Teleostei</taxon>
        <taxon>Neoteleostei</taxon>
        <taxon>Acanthomorphata</taxon>
        <taxon>Eupercaria</taxon>
        <taxon>Labriformes</taxon>
        <taxon>Labridae</taxon>
        <taxon>Xyrichtys</taxon>
    </lineage>
</organism>
<feature type="region of interest" description="Disordered" evidence="1">
    <location>
        <begin position="19"/>
        <end position="56"/>
    </location>
</feature>
<gene>
    <name evidence="2" type="ORF">XNOV1_A037170</name>
</gene>